<organism evidence="1 2">
    <name type="scientific">Sphingobacterium paludis</name>
    <dbReference type="NCBI Taxonomy" id="1476465"/>
    <lineage>
        <taxon>Bacteria</taxon>
        <taxon>Pseudomonadati</taxon>
        <taxon>Bacteroidota</taxon>
        <taxon>Sphingobacteriia</taxon>
        <taxon>Sphingobacteriales</taxon>
        <taxon>Sphingobacteriaceae</taxon>
        <taxon>Sphingobacterium</taxon>
    </lineage>
</organism>
<dbReference type="EMBL" id="SNZV01000001">
    <property type="protein sequence ID" value="TDS17262.1"/>
    <property type="molecule type" value="Genomic_DNA"/>
</dbReference>
<name>A0A4R7DA51_9SPHI</name>
<keyword evidence="2" id="KW-1185">Reference proteome</keyword>
<sequence length="72" mass="8456">MLGSWMTPKLRRFKECRSGALKSKLILNINPSMLFTFFWSKLARCRNKLVNNVNKLIELIGYFLVVPIARIR</sequence>
<dbReference type="AlphaFoldDB" id="A0A4R7DA51"/>
<dbReference type="Proteomes" id="UP000294752">
    <property type="component" value="Unassembled WGS sequence"/>
</dbReference>
<comment type="caution">
    <text evidence="1">The sequence shown here is derived from an EMBL/GenBank/DDBJ whole genome shotgun (WGS) entry which is preliminary data.</text>
</comment>
<reference evidence="1 2" key="1">
    <citation type="submission" date="2019-03" db="EMBL/GenBank/DDBJ databases">
        <title>Genomic Encyclopedia of Type Strains, Phase III (KMG-III): the genomes of soil and plant-associated and newly described type strains.</title>
        <authorList>
            <person name="Whitman W."/>
        </authorList>
    </citation>
    <scope>NUCLEOTIDE SEQUENCE [LARGE SCALE GENOMIC DNA]</scope>
    <source>
        <strain evidence="1 2">CGMCC 1.12801</strain>
    </source>
</reference>
<proteinExistence type="predicted"/>
<evidence type="ECO:0000313" key="2">
    <source>
        <dbReference type="Proteomes" id="UP000294752"/>
    </source>
</evidence>
<accession>A0A4R7DA51</accession>
<gene>
    <name evidence="1" type="ORF">B0I21_101124</name>
</gene>
<protein>
    <submittedName>
        <fullName evidence="1">Uncharacterized protein</fullName>
    </submittedName>
</protein>
<evidence type="ECO:0000313" key="1">
    <source>
        <dbReference type="EMBL" id="TDS17262.1"/>
    </source>
</evidence>